<proteinExistence type="predicted"/>
<keyword evidence="2" id="KW-1185">Reference proteome</keyword>
<evidence type="ECO:0008006" key="3">
    <source>
        <dbReference type="Google" id="ProtNLM"/>
    </source>
</evidence>
<dbReference type="Proteomes" id="UP000265520">
    <property type="component" value="Unassembled WGS sequence"/>
</dbReference>
<evidence type="ECO:0000313" key="2">
    <source>
        <dbReference type="Proteomes" id="UP000265520"/>
    </source>
</evidence>
<dbReference type="AlphaFoldDB" id="A0A392VUG9"/>
<sequence length="67" mass="7340">ATHVPRDQNTRADILARLASTEKNGVTHSFIQETLDRPSIAEKAPVCATTIAAEEKTWIDASRTTSF</sequence>
<organism evidence="1 2">
    <name type="scientific">Trifolium medium</name>
    <dbReference type="NCBI Taxonomy" id="97028"/>
    <lineage>
        <taxon>Eukaryota</taxon>
        <taxon>Viridiplantae</taxon>
        <taxon>Streptophyta</taxon>
        <taxon>Embryophyta</taxon>
        <taxon>Tracheophyta</taxon>
        <taxon>Spermatophyta</taxon>
        <taxon>Magnoliopsida</taxon>
        <taxon>eudicotyledons</taxon>
        <taxon>Gunneridae</taxon>
        <taxon>Pentapetalae</taxon>
        <taxon>rosids</taxon>
        <taxon>fabids</taxon>
        <taxon>Fabales</taxon>
        <taxon>Fabaceae</taxon>
        <taxon>Papilionoideae</taxon>
        <taxon>50 kb inversion clade</taxon>
        <taxon>NPAAA clade</taxon>
        <taxon>Hologalegina</taxon>
        <taxon>IRL clade</taxon>
        <taxon>Trifolieae</taxon>
        <taxon>Trifolium</taxon>
    </lineage>
</organism>
<accession>A0A392VUG9</accession>
<evidence type="ECO:0000313" key="1">
    <source>
        <dbReference type="EMBL" id="MCI91143.1"/>
    </source>
</evidence>
<dbReference type="EMBL" id="LXQA011263882">
    <property type="protein sequence ID" value="MCI91143.1"/>
    <property type="molecule type" value="Genomic_DNA"/>
</dbReference>
<reference evidence="1 2" key="1">
    <citation type="journal article" date="2018" name="Front. Plant Sci.">
        <title>Red Clover (Trifolium pratense) and Zigzag Clover (T. medium) - A Picture of Genomic Similarities and Differences.</title>
        <authorList>
            <person name="Dluhosova J."/>
            <person name="Istvanek J."/>
            <person name="Nedelnik J."/>
            <person name="Repkova J."/>
        </authorList>
    </citation>
    <scope>NUCLEOTIDE SEQUENCE [LARGE SCALE GENOMIC DNA]</scope>
    <source>
        <strain evidence="2">cv. 10/8</strain>
        <tissue evidence="1">Leaf</tissue>
    </source>
</reference>
<comment type="caution">
    <text evidence="1">The sequence shown here is derived from an EMBL/GenBank/DDBJ whole genome shotgun (WGS) entry which is preliminary data.</text>
</comment>
<name>A0A392VUG9_9FABA</name>
<feature type="non-terminal residue" evidence="1">
    <location>
        <position position="1"/>
    </location>
</feature>
<protein>
    <recommendedName>
        <fullName evidence="3">RNase H type-1 domain-containing protein</fullName>
    </recommendedName>
</protein>